<dbReference type="SUPFAM" id="SSF53335">
    <property type="entry name" value="S-adenosyl-L-methionine-dependent methyltransferases"/>
    <property type="match status" value="1"/>
</dbReference>
<proteinExistence type="predicted"/>
<accession>A0A5C8GFK1</accession>
<keyword evidence="2" id="KW-0808">Transferase</keyword>
<dbReference type="CDD" id="cd02440">
    <property type="entry name" value="AdoMet_MTases"/>
    <property type="match status" value="1"/>
</dbReference>
<reference evidence="2 3" key="1">
    <citation type="journal article" date="1992" name="Lakartidningen">
        <title>[Penicillin V and not amoxicillin is the first choice preparation in acute otitis].</title>
        <authorList>
            <person name="Kamme C."/>
            <person name="Lundgren K."/>
            <person name="Prellner K."/>
        </authorList>
    </citation>
    <scope>NUCLEOTIDE SEQUENCE [LARGE SCALE GENOMIC DNA]</scope>
    <source>
        <strain evidence="2 3">PC2022III</strain>
    </source>
</reference>
<dbReference type="EMBL" id="SAYK01000004">
    <property type="protein sequence ID" value="TXJ60707.1"/>
    <property type="molecule type" value="Genomic_DNA"/>
</dbReference>
<keyword evidence="2" id="KW-0489">Methyltransferase</keyword>
<evidence type="ECO:0000313" key="3">
    <source>
        <dbReference type="Proteomes" id="UP000322188"/>
    </source>
</evidence>
<sequence length="506" mass="59493">MIKLFEKHEDEKYIIIKILFIKITFKKKPTKSDLYDFENRINDKIEKIRYNNYLLNMSKNINYNTFLKYKNINQGKEIVLIATGPTLNKYIPIENALNVGVNQAIYYDKVKLDYYFLQDCKNSTKDIPEFIIKNNDGKCKYFFGTYDIEYMKDIVSESDSILIKNSERYIVDILCSYNNLIYDITSLPLQCFGSVVFAALQFIFWTNPKRIYLVGCDATNSGHFNQKNNTLDCPRVKLGWLKVKEFRDIYYPKTEIISINPIGLNGIFKDIYSKNGSYIDILKADDYKEYFEDKSYLNSFLENNRKERMDANREDIFAKTRADFHKDRYFFASKYTKDKIVIDTASGTGYGADILYNIGKAKKVYGIEINDKAVAYARYKYGNDNIIYNQGNILNLPFDDEMFDVFTSFETIEHVNDEDTQMKEVKRVLKKGGLYILSIPNNWGLTEFHVKDYDYFSIKELVSKYFKIQKIYNQNSETANTKRQIIETTESNYKEAECFIIVAIKE</sequence>
<dbReference type="GO" id="GO:0008757">
    <property type="term" value="F:S-adenosylmethionine-dependent methyltransferase activity"/>
    <property type="evidence" value="ECO:0007669"/>
    <property type="project" value="InterPro"/>
</dbReference>
<dbReference type="AlphaFoldDB" id="A0A5C8GFK1"/>
<comment type="caution">
    <text evidence="2">The sequence shown here is derived from an EMBL/GenBank/DDBJ whole genome shotgun (WGS) entry which is preliminary data.</text>
</comment>
<dbReference type="InterPro" id="IPR013216">
    <property type="entry name" value="Methyltransf_11"/>
</dbReference>
<protein>
    <submittedName>
        <fullName evidence="2">Class I SAM-dependent methyltransferase</fullName>
    </submittedName>
</protein>
<gene>
    <name evidence="2" type="ORF">EPJ74_05745</name>
</gene>
<organism evidence="2 3">
    <name type="scientific">Brachyspira aalborgi</name>
    <dbReference type="NCBI Taxonomy" id="29522"/>
    <lineage>
        <taxon>Bacteria</taxon>
        <taxon>Pseudomonadati</taxon>
        <taxon>Spirochaetota</taxon>
        <taxon>Spirochaetia</taxon>
        <taxon>Brachyspirales</taxon>
        <taxon>Brachyspiraceae</taxon>
        <taxon>Brachyspira</taxon>
    </lineage>
</organism>
<dbReference type="RefSeq" id="WP_147560347.1">
    <property type="nucleotide sequence ID" value="NZ_SAYK01000004.1"/>
</dbReference>
<dbReference type="GeneID" id="61066811"/>
<name>A0A5C8GFK1_9SPIR</name>
<dbReference type="GO" id="GO:0032259">
    <property type="term" value="P:methylation"/>
    <property type="evidence" value="ECO:0007669"/>
    <property type="project" value="UniProtKB-KW"/>
</dbReference>
<dbReference type="Gene3D" id="3.40.50.150">
    <property type="entry name" value="Vaccinia Virus protein VP39"/>
    <property type="match status" value="1"/>
</dbReference>
<feature type="domain" description="Methyltransferase type 11" evidence="1">
    <location>
        <begin position="343"/>
        <end position="436"/>
    </location>
</feature>
<dbReference type="Pfam" id="PF08241">
    <property type="entry name" value="Methyltransf_11"/>
    <property type="match status" value="1"/>
</dbReference>
<evidence type="ECO:0000259" key="1">
    <source>
        <dbReference type="Pfam" id="PF08241"/>
    </source>
</evidence>
<dbReference type="PANTHER" id="PTHR43861:SF6">
    <property type="entry name" value="METHYLTRANSFERASE TYPE 11"/>
    <property type="match status" value="1"/>
</dbReference>
<evidence type="ECO:0000313" key="2">
    <source>
        <dbReference type="EMBL" id="TXJ60707.1"/>
    </source>
</evidence>
<dbReference type="PANTHER" id="PTHR43861">
    <property type="entry name" value="TRANS-ACONITATE 2-METHYLTRANSFERASE-RELATED"/>
    <property type="match status" value="1"/>
</dbReference>
<dbReference type="InterPro" id="IPR029063">
    <property type="entry name" value="SAM-dependent_MTases_sf"/>
</dbReference>
<dbReference type="Proteomes" id="UP000322188">
    <property type="component" value="Unassembled WGS sequence"/>
</dbReference>